<evidence type="ECO:0000313" key="3">
    <source>
        <dbReference type="EMBL" id="KAF5325637.1"/>
    </source>
</evidence>
<keyword evidence="4" id="KW-1185">Reference proteome</keyword>
<proteinExistence type="predicted"/>
<dbReference type="Gene3D" id="1.10.340.70">
    <property type="match status" value="1"/>
</dbReference>
<dbReference type="Pfam" id="PF17921">
    <property type="entry name" value="Integrase_H2C2"/>
    <property type="match status" value="1"/>
</dbReference>
<organism evidence="3 4">
    <name type="scientific">Ephemerocybe angulata</name>
    <dbReference type="NCBI Taxonomy" id="980116"/>
    <lineage>
        <taxon>Eukaryota</taxon>
        <taxon>Fungi</taxon>
        <taxon>Dikarya</taxon>
        <taxon>Basidiomycota</taxon>
        <taxon>Agaricomycotina</taxon>
        <taxon>Agaricomycetes</taxon>
        <taxon>Agaricomycetidae</taxon>
        <taxon>Agaricales</taxon>
        <taxon>Agaricineae</taxon>
        <taxon>Psathyrellaceae</taxon>
        <taxon>Ephemerocybe</taxon>
    </lineage>
</organism>
<feature type="compositionally biased region" description="Low complexity" evidence="1">
    <location>
        <begin position="8"/>
        <end position="26"/>
    </location>
</feature>
<dbReference type="OrthoDB" id="2499658at2759"/>
<name>A0A8H5BLP4_9AGAR</name>
<feature type="region of interest" description="Disordered" evidence="1">
    <location>
        <begin position="53"/>
        <end position="81"/>
    </location>
</feature>
<dbReference type="InterPro" id="IPR041588">
    <property type="entry name" value="Integrase_H2C2"/>
</dbReference>
<feature type="compositionally biased region" description="Low complexity" evidence="1">
    <location>
        <begin position="712"/>
        <end position="730"/>
    </location>
</feature>
<feature type="region of interest" description="Disordered" evidence="1">
    <location>
        <begin position="254"/>
        <end position="312"/>
    </location>
</feature>
<accession>A0A8H5BLP4</accession>
<feature type="compositionally biased region" description="Polar residues" evidence="1">
    <location>
        <begin position="62"/>
        <end position="77"/>
    </location>
</feature>
<evidence type="ECO:0000259" key="2">
    <source>
        <dbReference type="Pfam" id="PF17921"/>
    </source>
</evidence>
<feature type="domain" description="Integrase zinc-binding" evidence="2">
    <location>
        <begin position="179"/>
        <end position="226"/>
    </location>
</feature>
<evidence type="ECO:0000313" key="4">
    <source>
        <dbReference type="Proteomes" id="UP000541558"/>
    </source>
</evidence>
<feature type="compositionally biased region" description="Low complexity" evidence="1">
    <location>
        <begin position="673"/>
        <end position="682"/>
    </location>
</feature>
<dbReference type="EMBL" id="JAACJK010000163">
    <property type="protein sequence ID" value="KAF5325637.1"/>
    <property type="molecule type" value="Genomic_DNA"/>
</dbReference>
<dbReference type="AlphaFoldDB" id="A0A8H5BLP4"/>
<feature type="region of interest" description="Disordered" evidence="1">
    <location>
        <begin position="1"/>
        <end position="26"/>
    </location>
</feature>
<evidence type="ECO:0000256" key="1">
    <source>
        <dbReference type="SAM" id="MobiDB-lite"/>
    </source>
</evidence>
<feature type="compositionally biased region" description="Basic and acidic residues" evidence="1">
    <location>
        <begin position="758"/>
        <end position="772"/>
    </location>
</feature>
<dbReference type="Proteomes" id="UP000541558">
    <property type="component" value="Unassembled WGS sequence"/>
</dbReference>
<comment type="caution">
    <text evidence="3">The sequence shown here is derived from an EMBL/GenBank/DDBJ whole genome shotgun (WGS) entry which is preliminary data.</text>
</comment>
<feature type="compositionally biased region" description="Polar residues" evidence="1">
    <location>
        <begin position="650"/>
        <end position="661"/>
    </location>
</feature>
<sequence>MSPDRVTRGYSSVSSSSKPYTRSPSALSGLSLSSASSYGGLLPVLDSSNGGQAPGMQLDGVLSTSVSTSGPVAQNNERPGFPSYAQYKQIETGYIESLTPRRQGKALISQSMFDRIWDVLHHPESQLETAQFRFWARKMFTINKNYRITLGVSEGQESPAQEVLLHDNLLVAIQEQLYDLLCYCHGSTGHGGRDKTCALIRKHYTWVPKDLVSNFIKACPTCIMKKCGNMDVNSQIPHLMVEADKLIGAARLISPHPATGRSPHQQVQAHRQQQRSYRATPHDENGLNLNHSHSHNRHRQQGPGSAVSTRSSKRRVVMGGDMAHLDPIVSSLGFDAVDQAQNGGSFYTKMSASGLGSSSMSALQDSTNQLVSDSHPWSTFIGSPGHSLHHSSHLTGRHSGLTATSLMSDEHDLNAMSSTVDDHHSMSTVHSLHASPDLSGNNIPFNYAPMVREVSLYKGLPNGWQYRHDDFESAHAEFMDHKAQWGSPSLESNNFHPHHARIPDLAGFWGPEHFRSMVKDESEEEELDMDSALGINMGHARGDGGMASDQGLPRDHQQHGHHRQDMLQYPIPPPMIRHMDLSDSCLPPSLRNFQPHLSVENSALDTVDSQGAYMPEIDPALLALASGAPMDMEVQPLTMQMVRQLTKKYSSISAGNQGETSEPTDDAEDTGMLSTSSTLTSLARRVRVPPPLDFSILDQKAGGNDAATTPRSSASESSDNSEASSNIDSSGVAQLLSPYMRLKSDGDSTDGTPVTTPVRDENEKKLGGKEGDNVVNGTRDAEGKASCGVEGADEQTGLAADSVTQAQAVAAC</sequence>
<feature type="compositionally biased region" description="Low complexity" evidence="1">
    <location>
        <begin position="264"/>
        <end position="275"/>
    </location>
</feature>
<reference evidence="3 4" key="1">
    <citation type="journal article" date="2020" name="ISME J.">
        <title>Uncovering the hidden diversity of litter-decomposition mechanisms in mushroom-forming fungi.</title>
        <authorList>
            <person name="Floudas D."/>
            <person name="Bentzer J."/>
            <person name="Ahren D."/>
            <person name="Johansson T."/>
            <person name="Persson P."/>
            <person name="Tunlid A."/>
        </authorList>
    </citation>
    <scope>NUCLEOTIDE SEQUENCE [LARGE SCALE GENOMIC DNA]</scope>
    <source>
        <strain evidence="3 4">CBS 175.51</strain>
    </source>
</reference>
<protein>
    <recommendedName>
        <fullName evidence="2">Integrase zinc-binding domain-containing protein</fullName>
    </recommendedName>
</protein>
<feature type="region of interest" description="Disordered" evidence="1">
    <location>
        <begin position="650"/>
        <end position="800"/>
    </location>
</feature>
<gene>
    <name evidence="3" type="ORF">D9611_000827</name>
</gene>